<accession>A0A6J7MPX7</accession>
<evidence type="ECO:0000256" key="1">
    <source>
        <dbReference type="SAM" id="MobiDB-lite"/>
    </source>
</evidence>
<protein>
    <submittedName>
        <fullName evidence="2">Unannotated protein</fullName>
    </submittedName>
</protein>
<feature type="compositionally biased region" description="Low complexity" evidence="1">
    <location>
        <begin position="154"/>
        <end position="169"/>
    </location>
</feature>
<evidence type="ECO:0000313" key="2">
    <source>
        <dbReference type="EMBL" id="CAB4982786.1"/>
    </source>
</evidence>
<feature type="compositionally biased region" description="Low complexity" evidence="1">
    <location>
        <begin position="121"/>
        <end position="137"/>
    </location>
</feature>
<feature type="compositionally biased region" description="Low complexity" evidence="1">
    <location>
        <begin position="69"/>
        <end position="99"/>
    </location>
</feature>
<proteinExistence type="predicted"/>
<dbReference type="AlphaFoldDB" id="A0A6J7MPX7"/>
<reference evidence="2" key="1">
    <citation type="submission" date="2020-05" db="EMBL/GenBank/DDBJ databases">
        <authorList>
            <person name="Chiriac C."/>
            <person name="Salcher M."/>
            <person name="Ghai R."/>
            <person name="Kavagutti S V."/>
        </authorList>
    </citation>
    <scope>NUCLEOTIDE SEQUENCE</scope>
</reference>
<dbReference type="EMBL" id="CAFBON010000049">
    <property type="protein sequence ID" value="CAB4982786.1"/>
    <property type="molecule type" value="Genomic_DNA"/>
</dbReference>
<name>A0A6J7MPX7_9ZZZZ</name>
<sequence>MPRRTARRSGYASARSRPASDASMPRSSEIPARRAMSRQRWRAPPSARPSAAGWRRDGLSSSSRRRPRSVGTSSGRPRSTSRSSSSAPIAAAVGVPASITMRARRGCSGSELMRRPRSVRRPSASSAPSIVSSERPSLYARSGGVSSHCSPDGSAVPQAASSRASPQRSTWVISGSRYARRVPCSSLDHSRYATPGHWRPARPDRWSAEDRLAATVRSLVMPVPTS</sequence>
<organism evidence="2">
    <name type="scientific">freshwater metagenome</name>
    <dbReference type="NCBI Taxonomy" id="449393"/>
    <lineage>
        <taxon>unclassified sequences</taxon>
        <taxon>metagenomes</taxon>
        <taxon>ecological metagenomes</taxon>
    </lineage>
</organism>
<feature type="compositionally biased region" description="Low complexity" evidence="1">
    <location>
        <begin position="8"/>
        <end position="28"/>
    </location>
</feature>
<gene>
    <name evidence="2" type="ORF">UFOPK3954_00628</name>
</gene>
<feature type="compositionally biased region" description="Low complexity" evidence="1">
    <location>
        <begin position="42"/>
        <end position="53"/>
    </location>
</feature>
<feature type="region of interest" description="Disordered" evidence="1">
    <location>
        <begin position="1"/>
        <end position="170"/>
    </location>
</feature>